<keyword evidence="2" id="KW-1185">Reference proteome</keyword>
<dbReference type="EMBL" id="VIWX01000005">
    <property type="protein sequence ID" value="TWF93648.1"/>
    <property type="molecule type" value="Genomic_DNA"/>
</dbReference>
<comment type="caution">
    <text evidence="1">The sequence shown here is derived from an EMBL/GenBank/DDBJ whole genome shotgun (WGS) entry which is preliminary data.</text>
</comment>
<dbReference type="Proteomes" id="UP000316184">
    <property type="component" value="Unassembled WGS sequence"/>
</dbReference>
<proteinExistence type="predicted"/>
<dbReference type="InterPro" id="IPR036170">
    <property type="entry name" value="YezG-like_sf"/>
</dbReference>
<organism evidence="1 2">
    <name type="scientific">Saccharopolyspora dendranthemae</name>
    <dbReference type="NCBI Taxonomy" id="1181886"/>
    <lineage>
        <taxon>Bacteria</taxon>
        <taxon>Bacillati</taxon>
        <taxon>Actinomycetota</taxon>
        <taxon>Actinomycetes</taxon>
        <taxon>Pseudonocardiales</taxon>
        <taxon>Pseudonocardiaceae</taxon>
        <taxon>Saccharopolyspora</taxon>
    </lineage>
</organism>
<protein>
    <submittedName>
        <fullName evidence="1">Uncharacterized protein</fullName>
    </submittedName>
</protein>
<dbReference type="SUPFAM" id="SSF160424">
    <property type="entry name" value="BH3703-like"/>
    <property type="match status" value="1"/>
</dbReference>
<name>A0A561U2R2_9PSEU</name>
<reference evidence="1 2" key="1">
    <citation type="submission" date="2019-06" db="EMBL/GenBank/DDBJ databases">
        <title>Sequencing the genomes of 1000 actinobacteria strains.</title>
        <authorList>
            <person name="Klenk H.-P."/>
        </authorList>
    </citation>
    <scope>NUCLEOTIDE SEQUENCE [LARGE SCALE GENOMIC DNA]</scope>
    <source>
        <strain evidence="1 2">DSM 46699</strain>
    </source>
</reference>
<evidence type="ECO:0000313" key="1">
    <source>
        <dbReference type="EMBL" id="TWF93648.1"/>
    </source>
</evidence>
<sequence length="94" mass="10661">METPVAAKQDFVSLRSEMYEFGRGAWFSSSLQLEPPAHQEISYNYEELPDWRPPIPPMAFVQDLADFPRDDASVPHWLRAKIAEVSPVQGGTNL</sequence>
<evidence type="ECO:0000313" key="2">
    <source>
        <dbReference type="Proteomes" id="UP000316184"/>
    </source>
</evidence>
<gene>
    <name evidence="1" type="ORF">FHU35_15502</name>
</gene>
<accession>A0A561U2R2</accession>
<dbReference type="AlphaFoldDB" id="A0A561U2R2"/>